<comment type="caution">
    <text evidence="1">The sequence shown here is derived from an EMBL/GenBank/DDBJ whole genome shotgun (WGS) entry which is preliminary data.</text>
</comment>
<dbReference type="Proteomes" id="UP001500929">
    <property type="component" value="Unassembled WGS sequence"/>
</dbReference>
<name>A0ABN3E555_9MICO</name>
<gene>
    <name evidence="1" type="ORF">GCM10009851_38090</name>
</gene>
<dbReference type="EMBL" id="BAAAQY010000015">
    <property type="protein sequence ID" value="GAA2249003.1"/>
    <property type="molecule type" value="Genomic_DNA"/>
</dbReference>
<keyword evidence="2" id="KW-1185">Reference proteome</keyword>
<accession>A0ABN3E555</accession>
<organism evidence="1 2">
    <name type="scientific">Herbiconiux moechotypicola</name>
    <dbReference type="NCBI Taxonomy" id="637393"/>
    <lineage>
        <taxon>Bacteria</taxon>
        <taxon>Bacillati</taxon>
        <taxon>Actinomycetota</taxon>
        <taxon>Actinomycetes</taxon>
        <taxon>Micrococcales</taxon>
        <taxon>Microbacteriaceae</taxon>
        <taxon>Herbiconiux</taxon>
    </lineage>
</organism>
<evidence type="ECO:0000313" key="1">
    <source>
        <dbReference type="EMBL" id="GAA2249003.1"/>
    </source>
</evidence>
<evidence type="ECO:0000313" key="2">
    <source>
        <dbReference type="Proteomes" id="UP001500929"/>
    </source>
</evidence>
<reference evidence="1 2" key="1">
    <citation type="journal article" date="2019" name="Int. J. Syst. Evol. Microbiol.">
        <title>The Global Catalogue of Microorganisms (GCM) 10K type strain sequencing project: providing services to taxonomists for standard genome sequencing and annotation.</title>
        <authorList>
            <consortium name="The Broad Institute Genomics Platform"/>
            <consortium name="The Broad Institute Genome Sequencing Center for Infectious Disease"/>
            <person name="Wu L."/>
            <person name="Ma J."/>
        </authorList>
    </citation>
    <scope>NUCLEOTIDE SEQUENCE [LARGE SCALE GENOMIC DNA]</scope>
    <source>
        <strain evidence="1 2">JCM 16117</strain>
    </source>
</reference>
<proteinExistence type="predicted"/>
<sequence length="80" mass="8742">MLEGDRRDPRVALAEIEWPEGDADAFAWGRRVLAERRVDARRETVAAVRALREAEPRLELKPATYLAERLAAGAGAGASA</sequence>
<protein>
    <submittedName>
        <fullName evidence="1">Uncharacterized protein</fullName>
    </submittedName>
</protein>